<evidence type="ECO:0000256" key="1">
    <source>
        <dbReference type="SAM" id="MobiDB-lite"/>
    </source>
</evidence>
<sequence>MDIQHVELGKKDCEGLKCGANKDNNYKKKNKSRRKRVLNDSMDDSKHKISKTSYKSNKIENRRLTECKEALDAACSTWLQKVEMFRSRICESKSKESLLERKDKVNIKNREIRNDQTRNNNIAQLVEIGMNANIKGSRVKGIRGDDLDRFESAISLGDDVEPKKLIDSDKKRIDESNKKKVIINLITRKKICQTNTQEMKYLPESDEKEVLIESANKKSNGKNGLKHDFEMIAKADDTNKEAEKDKDVVDNNVDESANIKNDEENEMRRMLIKIKGESAKGSIDTCSCDVAVGNILGVNVVMYSIE</sequence>
<comment type="caution">
    <text evidence="2">The sequence shown here is derived from an EMBL/GenBank/DDBJ whole genome shotgun (WGS) entry which is preliminary data.</text>
</comment>
<proteinExistence type="predicted"/>
<feature type="non-terminal residue" evidence="2">
    <location>
        <position position="306"/>
    </location>
</feature>
<feature type="region of interest" description="Disordered" evidence="1">
    <location>
        <begin position="24"/>
        <end position="51"/>
    </location>
</feature>
<evidence type="ECO:0000313" key="3">
    <source>
        <dbReference type="Proteomes" id="UP000789901"/>
    </source>
</evidence>
<keyword evidence="3" id="KW-1185">Reference proteome</keyword>
<evidence type="ECO:0000313" key="2">
    <source>
        <dbReference type="EMBL" id="CAG8842159.1"/>
    </source>
</evidence>
<dbReference type="Proteomes" id="UP000789901">
    <property type="component" value="Unassembled WGS sequence"/>
</dbReference>
<organism evidence="2 3">
    <name type="scientific">Gigaspora margarita</name>
    <dbReference type="NCBI Taxonomy" id="4874"/>
    <lineage>
        <taxon>Eukaryota</taxon>
        <taxon>Fungi</taxon>
        <taxon>Fungi incertae sedis</taxon>
        <taxon>Mucoromycota</taxon>
        <taxon>Glomeromycotina</taxon>
        <taxon>Glomeromycetes</taxon>
        <taxon>Diversisporales</taxon>
        <taxon>Gigasporaceae</taxon>
        <taxon>Gigaspora</taxon>
    </lineage>
</organism>
<name>A0ABN7WXP7_GIGMA</name>
<accession>A0ABN7WXP7</accession>
<reference evidence="2 3" key="1">
    <citation type="submission" date="2021-06" db="EMBL/GenBank/DDBJ databases">
        <authorList>
            <person name="Kallberg Y."/>
            <person name="Tangrot J."/>
            <person name="Rosling A."/>
        </authorList>
    </citation>
    <scope>NUCLEOTIDE SEQUENCE [LARGE SCALE GENOMIC DNA]</scope>
    <source>
        <strain evidence="2 3">120-4 pot B 10/14</strain>
    </source>
</reference>
<gene>
    <name evidence="2" type="ORF">GMARGA_LOCUS35835</name>
</gene>
<feature type="compositionally biased region" description="Basic residues" evidence="1">
    <location>
        <begin position="27"/>
        <end position="36"/>
    </location>
</feature>
<protein>
    <submittedName>
        <fullName evidence="2">31969_t:CDS:1</fullName>
    </submittedName>
</protein>
<dbReference type="EMBL" id="CAJVQB010068142">
    <property type="protein sequence ID" value="CAG8842159.1"/>
    <property type="molecule type" value="Genomic_DNA"/>
</dbReference>